<proteinExistence type="inferred from homology"/>
<comment type="similarity">
    <text evidence="5">Belongs to the UPF0397 family.</text>
</comment>
<keyword evidence="3 5" id="KW-1133">Transmembrane helix</keyword>
<protein>
    <recommendedName>
        <fullName evidence="5">UPF0397 protein J2S07_002605</fullName>
    </recommendedName>
</protein>
<evidence type="ECO:0000256" key="2">
    <source>
        <dbReference type="ARBA" id="ARBA00022692"/>
    </source>
</evidence>
<gene>
    <name evidence="6" type="ORF">J2S07_002605</name>
</gene>
<dbReference type="PANTHER" id="PTHR37815:SF3">
    <property type="entry name" value="UPF0397 PROTEIN SPR0429"/>
    <property type="match status" value="1"/>
</dbReference>
<keyword evidence="4 5" id="KW-0472">Membrane</keyword>
<dbReference type="NCBIfam" id="NF010182">
    <property type="entry name" value="PRK13661.1"/>
    <property type="match status" value="1"/>
</dbReference>
<sequence>MFKKLFSIKTIVAIGIGAAVFIILAKFASIPSPIPNTSIQTSYAFLALMAIVFGPIAGGLIGLIGHALNDAISYGSVWWSWVVVSMIVGFLIGLVAKKIDIESGDFSKKKIITFNITQVLAQAIGWLLIAPLLDILIYAEPANKVFAQGFFAVVSNIVTVGVIGTILLIAYAKTRSKSNSLHREL</sequence>
<feature type="transmembrane region" description="Helical" evidence="5">
    <location>
        <begin position="6"/>
        <end position="25"/>
    </location>
</feature>
<reference evidence="6 7" key="1">
    <citation type="submission" date="2023-07" db="EMBL/GenBank/DDBJ databases">
        <title>Genomic Encyclopedia of Type Strains, Phase IV (KMG-IV): sequencing the most valuable type-strain genomes for metagenomic binning, comparative biology and taxonomic classification.</title>
        <authorList>
            <person name="Goeker M."/>
        </authorList>
    </citation>
    <scope>NUCLEOTIDE SEQUENCE [LARGE SCALE GENOMIC DNA]</scope>
    <source>
        <strain evidence="6 7">DSM 23948</strain>
    </source>
</reference>
<evidence type="ECO:0000256" key="5">
    <source>
        <dbReference type="HAMAP-Rule" id="MF_01572"/>
    </source>
</evidence>
<dbReference type="Gene3D" id="1.10.1760.20">
    <property type="match status" value="1"/>
</dbReference>
<comment type="caution">
    <text evidence="6">The sequence shown here is derived from an EMBL/GenBank/DDBJ whole genome shotgun (WGS) entry which is preliminary data.</text>
</comment>
<feature type="transmembrane region" description="Helical" evidence="5">
    <location>
        <begin position="116"/>
        <end position="139"/>
    </location>
</feature>
<comment type="subcellular location">
    <subcellularLocation>
        <location evidence="5">Cell membrane</location>
        <topology evidence="5">Multi-pass membrane protein</topology>
    </subcellularLocation>
</comment>
<dbReference type="HAMAP" id="MF_01572">
    <property type="entry name" value="UPF0397"/>
    <property type="match status" value="1"/>
</dbReference>
<evidence type="ECO:0000256" key="3">
    <source>
        <dbReference type="ARBA" id="ARBA00022989"/>
    </source>
</evidence>
<evidence type="ECO:0000313" key="6">
    <source>
        <dbReference type="EMBL" id="MDQ0156286.1"/>
    </source>
</evidence>
<feature type="transmembrane region" description="Helical" evidence="5">
    <location>
        <begin position="45"/>
        <end position="65"/>
    </location>
</feature>
<dbReference type="PANTHER" id="PTHR37815">
    <property type="entry name" value="UPF0397 PROTEIN BC_2624-RELATED"/>
    <property type="match status" value="1"/>
</dbReference>
<organism evidence="6 7">
    <name type="scientific">Anoxybacillus andreesenii</name>
    <dbReference type="NCBI Taxonomy" id="1325932"/>
    <lineage>
        <taxon>Bacteria</taxon>
        <taxon>Bacillati</taxon>
        <taxon>Bacillota</taxon>
        <taxon>Bacilli</taxon>
        <taxon>Bacillales</taxon>
        <taxon>Anoxybacillaceae</taxon>
        <taxon>Anoxybacillus</taxon>
    </lineage>
</organism>
<accession>A0ABT9V5R3</accession>
<evidence type="ECO:0000313" key="7">
    <source>
        <dbReference type="Proteomes" id="UP001231362"/>
    </source>
</evidence>
<feature type="transmembrane region" description="Helical" evidence="5">
    <location>
        <begin position="145"/>
        <end position="172"/>
    </location>
</feature>
<evidence type="ECO:0000256" key="4">
    <source>
        <dbReference type="ARBA" id="ARBA00023136"/>
    </source>
</evidence>
<keyword evidence="1 5" id="KW-1003">Cell membrane</keyword>
<dbReference type="InterPro" id="IPR009825">
    <property type="entry name" value="ECF_substrate-spec-like"/>
</dbReference>
<feature type="transmembrane region" description="Helical" evidence="5">
    <location>
        <begin position="77"/>
        <end position="96"/>
    </location>
</feature>
<name>A0ABT9V5R3_9BACL</name>
<dbReference type="RefSeq" id="WP_307150803.1">
    <property type="nucleotide sequence ID" value="NZ_JAUSTU010000011.1"/>
</dbReference>
<dbReference type="EMBL" id="JAUSTU010000011">
    <property type="protein sequence ID" value="MDQ0156286.1"/>
    <property type="molecule type" value="Genomic_DNA"/>
</dbReference>
<dbReference type="Proteomes" id="UP001231362">
    <property type="component" value="Unassembled WGS sequence"/>
</dbReference>
<keyword evidence="7" id="KW-1185">Reference proteome</keyword>
<keyword evidence="2 5" id="KW-0812">Transmembrane</keyword>
<dbReference type="InterPro" id="IPR022914">
    <property type="entry name" value="UPF0397"/>
</dbReference>
<evidence type="ECO:0000256" key="1">
    <source>
        <dbReference type="ARBA" id="ARBA00022475"/>
    </source>
</evidence>
<dbReference type="Pfam" id="PF07155">
    <property type="entry name" value="ECF-ribofla_trS"/>
    <property type="match status" value="1"/>
</dbReference>